<dbReference type="RefSeq" id="WP_150567265.1">
    <property type="nucleotide sequence ID" value="NZ_CABPSD010000007.1"/>
</dbReference>
<evidence type="ECO:0000259" key="4">
    <source>
        <dbReference type="PROSITE" id="PS50949"/>
    </source>
</evidence>
<dbReference type="GO" id="GO:0003677">
    <property type="term" value="F:DNA binding"/>
    <property type="evidence" value="ECO:0007669"/>
    <property type="project" value="UniProtKB-KW"/>
</dbReference>
<proteinExistence type="predicted"/>
<dbReference type="InterPro" id="IPR036388">
    <property type="entry name" value="WH-like_DNA-bd_sf"/>
</dbReference>
<dbReference type="Proteomes" id="UP000368474">
    <property type="component" value="Unassembled WGS sequence"/>
</dbReference>
<dbReference type="SMART" id="SM00345">
    <property type="entry name" value="HTH_GNTR"/>
    <property type="match status" value="1"/>
</dbReference>
<protein>
    <submittedName>
        <fullName evidence="5">GntR family transcriptional regulator</fullName>
    </submittedName>
</protein>
<dbReference type="InterPro" id="IPR036390">
    <property type="entry name" value="WH_DNA-bd_sf"/>
</dbReference>
<dbReference type="Gene3D" id="1.20.120.530">
    <property type="entry name" value="GntR ligand-binding domain-like"/>
    <property type="match status" value="1"/>
</dbReference>
<dbReference type="Gene3D" id="1.10.10.10">
    <property type="entry name" value="Winged helix-like DNA-binding domain superfamily/Winged helix DNA-binding domain"/>
    <property type="match status" value="1"/>
</dbReference>
<keyword evidence="3" id="KW-0804">Transcription</keyword>
<accession>A0A5E4VUD2</accession>
<organism evidence="5 6">
    <name type="scientific">Pandoraea morbifera</name>
    <dbReference type="NCBI Taxonomy" id="2508300"/>
    <lineage>
        <taxon>Bacteria</taxon>
        <taxon>Pseudomonadati</taxon>
        <taxon>Pseudomonadota</taxon>
        <taxon>Betaproteobacteria</taxon>
        <taxon>Burkholderiales</taxon>
        <taxon>Burkholderiaceae</taxon>
        <taxon>Pandoraea</taxon>
    </lineage>
</organism>
<dbReference type="SUPFAM" id="SSF48008">
    <property type="entry name" value="GntR ligand-binding domain-like"/>
    <property type="match status" value="1"/>
</dbReference>
<dbReference type="Pfam" id="PF07729">
    <property type="entry name" value="FCD"/>
    <property type="match status" value="1"/>
</dbReference>
<dbReference type="PANTHER" id="PTHR43537">
    <property type="entry name" value="TRANSCRIPTIONAL REGULATOR, GNTR FAMILY"/>
    <property type="match status" value="1"/>
</dbReference>
<evidence type="ECO:0000256" key="2">
    <source>
        <dbReference type="ARBA" id="ARBA00023125"/>
    </source>
</evidence>
<evidence type="ECO:0000256" key="1">
    <source>
        <dbReference type="ARBA" id="ARBA00023015"/>
    </source>
</evidence>
<keyword evidence="6" id="KW-1185">Reference proteome</keyword>
<feature type="domain" description="HTH gntR-type" evidence="4">
    <location>
        <begin position="2"/>
        <end position="69"/>
    </location>
</feature>
<dbReference type="PROSITE" id="PS50949">
    <property type="entry name" value="HTH_GNTR"/>
    <property type="match status" value="1"/>
</dbReference>
<dbReference type="InterPro" id="IPR011711">
    <property type="entry name" value="GntR_C"/>
</dbReference>
<dbReference type="PANTHER" id="PTHR43537:SF51">
    <property type="entry name" value="HTH-TYPE TRANSCRIPTIONAL REGULATOR LGOR-RELATED"/>
    <property type="match status" value="1"/>
</dbReference>
<sequence length="257" mass="28427">MSTQIDRVISQMRDLILSGELRAGERIVELQFTERLNVSRTPLRLALAELEREGILERLPSRGFRVRGFSLEEILDAVEVRGTLEAMAVRLLIERHWSEARVRALEAIVEDGRRLIDAGLGAQAPDGRDGCTSIDAHAWAEVNRRFHEAIAEGAGSRALSNAMDKNNATPFVGPGSVILPPERSAVETALVVRAQADHEDICTAIKRREAARASALVLEHTYRSKENKRRLIAQMQHANDDAAGKAIFPPIMESLSL</sequence>
<gene>
    <name evidence="5" type="ORF">PMO31116_02861</name>
</gene>
<dbReference type="CDD" id="cd07377">
    <property type="entry name" value="WHTH_GntR"/>
    <property type="match status" value="1"/>
</dbReference>
<reference evidence="5 6" key="1">
    <citation type="submission" date="2019-08" db="EMBL/GenBank/DDBJ databases">
        <authorList>
            <person name="Peeters C."/>
        </authorList>
    </citation>
    <scope>NUCLEOTIDE SEQUENCE [LARGE SCALE GENOMIC DNA]</scope>
    <source>
        <strain evidence="5 6">LMG 31116</strain>
    </source>
</reference>
<keyword evidence="1" id="KW-0805">Transcription regulation</keyword>
<dbReference type="AlphaFoldDB" id="A0A5E4VUD2"/>
<keyword evidence="2" id="KW-0238">DNA-binding</keyword>
<evidence type="ECO:0000313" key="6">
    <source>
        <dbReference type="Proteomes" id="UP000368474"/>
    </source>
</evidence>
<dbReference type="EMBL" id="CABPSD010000007">
    <property type="protein sequence ID" value="VVE16117.1"/>
    <property type="molecule type" value="Genomic_DNA"/>
</dbReference>
<dbReference type="GO" id="GO:0003700">
    <property type="term" value="F:DNA-binding transcription factor activity"/>
    <property type="evidence" value="ECO:0007669"/>
    <property type="project" value="InterPro"/>
</dbReference>
<name>A0A5E4VUD2_9BURK</name>
<dbReference type="InterPro" id="IPR000524">
    <property type="entry name" value="Tscrpt_reg_HTH_GntR"/>
</dbReference>
<evidence type="ECO:0000313" key="5">
    <source>
        <dbReference type="EMBL" id="VVE16117.1"/>
    </source>
</evidence>
<dbReference type="InterPro" id="IPR008920">
    <property type="entry name" value="TF_FadR/GntR_C"/>
</dbReference>
<dbReference type="SMART" id="SM00895">
    <property type="entry name" value="FCD"/>
    <property type="match status" value="1"/>
</dbReference>
<evidence type="ECO:0000256" key="3">
    <source>
        <dbReference type="ARBA" id="ARBA00023163"/>
    </source>
</evidence>
<dbReference type="Pfam" id="PF00392">
    <property type="entry name" value="GntR"/>
    <property type="match status" value="1"/>
</dbReference>
<dbReference type="SUPFAM" id="SSF46785">
    <property type="entry name" value="Winged helix' DNA-binding domain"/>
    <property type="match status" value="1"/>
</dbReference>